<protein>
    <submittedName>
        <fullName evidence="3">DUF930 domain-containing protein</fullName>
    </submittedName>
</protein>
<keyword evidence="2" id="KW-0812">Transmembrane</keyword>
<keyword evidence="4" id="KW-1185">Reference proteome</keyword>
<dbReference type="RefSeq" id="WP_367721887.1">
    <property type="nucleotide sequence ID" value="NZ_JBFOCI010000001.1"/>
</dbReference>
<feature type="compositionally biased region" description="Basic and acidic residues" evidence="1">
    <location>
        <begin position="58"/>
        <end position="77"/>
    </location>
</feature>
<evidence type="ECO:0000256" key="2">
    <source>
        <dbReference type="SAM" id="Phobius"/>
    </source>
</evidence>
<keyword evidence="2" id="KW-1133">Transmembrane helix</keyword>
<dbReference type="Proteomes" id="UP001556196">
    <property type="component" value="Unassembled WGS sequence"/>
</dbReference>
<evidence type="ECO:0000256" key="1">
    <source>
        <dbReference type="SAM" id="MobiDB-lite"/>
    </source>
</evidence>
<proteinExistence type="predicted"/>
<dbReference type="InterPro" id="IPR009273">
    <property type="entry name" value="DUF930"/>
</dbReference>
<reference evidence="3 4" key="1">
    <citation type="submission" date="2024-06" db="EMBL/GenBank/DDBJ databases">
        <authorList>
            <person name="Tuo L."/>
        </authorList>
    </citation>
    <scope>NUCLEOTIDE SEQUENCE [LARGE SCALE GENOMIC DNA]</scope>
    <source>
        <strain evidence="3 4">ZMM04-5</strain>
    </source>
</reference>
<evidence type="ECO:0000313" key="3">
    <source>
        <dbReference type="EMBL" id="MEW9804825.1"/>
    </source>
</evidence>
<name>A0ABV3QUS8_9HYPH</name>
<feature type="compositionally biased region" description="Pro residues" evidence="1">
    <location>
        <begin position="78"/>
        <end position="90"/>
    </location>
</feature>
<sequence length="296" mass="31516">MSDSSRDQKRTFGWGFPASLAAHLVAAFLLIFGLPVLPFEAEQEQAISVDLVPPEPQEEAKAPPPEPEKPPEAKAEEAPPPEGNAEPPPQSVLRPVFQFGEKDAGPKLSPGGDSAREGQAPSPAERAAEEQKAAAPQALAAANADEQTQQAPEAPAPKAEQSPDAPADEADKAAEAKPEEGGTLSSHAATGDIVATTAINEVPRGVRAGRLCVTELREQMRNALPPYYPDLLPSYRLTTGTTIDAQKAAFRMNGEWYNLSYRCEVDDDATRVLSFVYQVGGRVPPGEAARRGLPLR</sequence>
<feature type="transmembrane region" description="Helical" evidence="2">
    <location>
        <begin position="12"/>
        <end position="37"/>
    </location>
</feature>
<dbReference type="Pfam" id="PF06059">
    <property type="entry name" value="DUF930"/>
    <property type="match status" value="1"/>
</dbReference>
<feature type="compositionally biased region" description="Basic and acidic residues" evidence="1">
    <location>
        <begin position="169"/>
        <end position="180"/>
    </location>
</feature>
<gene>
    <name evidence="3" type="ORF">ABUE31_02345</name>
</gene>
<accession>A0ABV3QUS8</accession>
<keyword evidence="2" id="KW-0472">Membrane</keyword>
<comment type="caution">
    <text evidence="3">The sequence shown here is derived from an EMBL/GenBank/DDBJ whole genome shotgun (WGS) entry which is preliminary data.</text>
</comment>
<evidence type="ECO:0000313" key="4">
    <source>
        <dbReference type="Proteomes" id="UP001556196"/>
    </source>
</evidence>
<feature type="region of interest" description="Disordered" evidence="1">
    <location>
        <begin position="48"/>
        <end position="189"/>
    </location>
</feature>
<feature type="compositionally biased region" description="Low complexity" evidence="1">
    <location>
        <begin position="133"/>
        <end position="165"/>
    </location>
</feature>
<organism evidence="3 4">
    <name type="scientific">Mesorhizobium marinum</name>
    <dbReference type="NCBI Taxonomy" id="3228790"/>
    <lineage>
        <taxon>Bacteria</taxon>
        <taxon>Pseudomonadati</taxon>
        <taxon>Pseudomonadota</taxon>
        <taxon>Alphaproteobacteria</taxon>
        <taxon>Hyphomicrobiales</taxon>
        <taxon>Phyllobacteriaceae</taxon>
        <taxon>Mesorhizobium</taxon>
    </lineage>
</organism>
<dbReference type="EMBL" id="JBFOCI010000001">
    <property type="protein sequence ID" value="MEW9804825.1"/>
    <property type="molecule type" value="Genomic_DNA"/>
</dbReference>